<gene>
    <name evidence="2" type="ORF">GCM10007108_17120</name>
</gene>
<organism evidence="2 3">
    <name type="scientific">Thermogymnomonas acidicola</name>
    <dbReference type="NCBI Taxonomy" id="399579"/>
    <lineage>
        <taxon>Archaea</taxon>
        <taxon>Methanobacteriati</taxon>
        <taxon>Thermoplasmatota</taxon>
        <taxon>Thermoplasmata</taxon>
        <taxon>Thermoplasmatales</taxon>
        <taxon>Thermogymnomonas</taxon>
    </lineage>
</organism>
<proteinExistence type="predicted"/>
<protein>
    <recommendedName>
        <fullName evidence="1">Probable transposase IS891/IS1136/IS1341 domain-containing protein</fullName>
    </recommendedName>
</protein>
<name>A0AA37BSM5_9ARCH</name>
<evidence type="ECO:0000313" key="2">
    <source>
        <dbReference type="EMBL" id="GGM79471.1"/>
    </source>
</evidence>
<dbReference type="EMBL" id="BMNY01000004">
    <property type="protein sequence ID" value="GGM79471.1"/>
    <property type="molecule type" value="Genomic_DNA"/>
</dbReference>
<dbReference type="NCBIfam" id="NF040570">
    <property type="entry name" value="guided_TnpB"/>
    <property type="match status" value="1"/>
</dbReference>
<comment type="caution">
    <text evidence="2">The sequence shown here is derived from an EMBL/GenBank/DDBJ whole genome shotgun (WGS) entry which is preliminary data.</text>
</comment>
<sequence>MPLVGVRYFRLRLKGDLSRKLEIDLGADRLVTTSDGVVIENPKSFDKVERRIKILQRSLSRKRGSRNHEKARRKLAKLHEHVKNLMSDYIHKVTSWFVEHYDEVYVEDLEVKEMVEGTESETLRKHILRATSPARLKELVGGW</sequence>
<dbReference type="Proteomes" id="UP000632195">
    <property type="component" value="Unassembled WGS sequence"/>
</dbReference>
<dbReference type="Pfam" id="PF01385">
    <property type="entry name" value="OrfB_IS605"/>
    <property type="match status" value="1"/>
</dbReference>
<dbReference type="InterPro" id="IPR001959">
    <property type="entry name" value="Transposase"/>
</dbReference>
<evidence type="ECO:0000259" key="1">
    <source>
        <dbReference type="Pfam" id="PF01385"/>
    </source>
</evidence>
<reference evidence="2" key="1">
    <citation type="journal article" date="2014" name="Int. J. Syst. Evol. Microbiol.">
        <title>Complete genome sequence of Corynebacterium casei LMG S-19264T (=DSM 44701T), isolated from a smear-ripened cheese.</title>
        <authorList>
            <consortium name="US DOE Joint Genome Institute (JGI-PGF)"/>
            <person name="Walter F."/>
            <person name="Albersmeier A."/>
            <person name="Kalinowski J."/>
            <person name="Ruckert C."/>
        </authorList>
    </citation>
    <scope>NUCLEOTIDE SEQUENCE</scope>
    <source>
        <strain evidence="2">JCM 13583</strain>
    </source>
</reference>
<evidence type="ECO:0000313" key="3">
    <source>
        <dbReference type="Proteomes" id="UP000632195"/>
    </source>
</evidence>
<accession>A0AA37BSM5</accession>
<dbReference type="AlphaFoldDB" id="A0AA37BSM5"/>
<feature type="domain" description="Probable transposase IS891/IS1136/IS1341" evidence="1">
    <location>
        <begin position="23"/>
        <end position="116"/>
    </location>
</feature>
<keyword evidence="3" id="KW-1185">Reference proteome</keyword>
<reference evidence="2" key="2">
    <citation type="submission" date="2022-09" db="EMBL/GenBank/DDBJ databases">
        <authorList>
            <person name="Sun Q."/>
            <person name="Ohkuma M."/>
        </authorList>
    </citation>
    <scope>NUCLEOTIDE SEQUENCE</scope>
    <source>
        <strain evidence="2">JCM 13583</strain>
    </source>
</reference>